<organism evidence="1 2">
    <name type="scientific">Pinctada imbricata</name>
    <name type="common">Atlantic pearl-oyster</name>
    <name type="synonym">Pinctada martensii</name>
    <dbReference type="NCBI Taxonomy" id="66713"/>
    <lineage>
        <taxon>Eukaryota</taxon>
        <taxon>Metazoa</taxon>
        <taxon>Spiralia</taxon>
        <taxon>Lophotrochozoa</taxon>
        <taxon>Mollusca</taxon>
        <taxon>Bivalvia</taxon>
        <taxon>Autobranchia</taxon>
        <taxon>Pteriomorphia</taxon>
        <taxon>Pterioida</taxon>
        <taxon>Pterioidea</taxon>
        <taxon>Pteriidae</taxon>
        <taxon>Pinctada</taxon>
    </lineage>
</organism>
<feature type="non-terminal residue" evidence="1">
    <location>
        <position position="1"/>
    </location>
</feature>
<gene>
    <name evidence="1" type="ORF">FSP39_007186</name>
</gene>
<protein>
    <submittedName>
        <fullName evidence="1">Uncharacterized protein</fullName>
    </submittedName>
</protein>
<keyword evidence="2" id="KW-1185">Reference proteome</keyword>
<sequence length="54" mass="6091">TKIQFNFQLRRSEDVHIIVPPGSYSVTSNSACGTQTHLVHTKPGQTVDLRFLKH</sequence>
<evidence type="ECO:0000313" key="1">
    <source>
        <dbReference type="EMBL" id="KAK3097181.1"/>
    </source>
</evidence>
<accession>A0AA88Y408</accession>
<name>A0AA88Y408_PINIB</name>
<proteinExistence type="predicted"/>
<reference evidence="1" key="1">
    <citation type="submission" date="2019-08" db="EMBL/GenBank/DDBJ databases">
        <title>The improved chromosome-level genome for the pearl oyster Pinctada fucata martensii using PacBio sequencing and Hi-C.</title>
        <authorList>
            <person name="Zheng Z."/>
        </authorList>
    </citation>
    <scope>NUCLEOTIDE SEQUENCE</scope>
    <source>
        <strain evidence="1">ZZ-2019</strain>
        <tissue evidence="1">Adductor muscle</tissue>
    </source>
</reference>
<evidence type="ECO:0000313" key="2">
    <source>
        <dbReference type="Proteomes" id="UP001186944"/>
    </source>
</evidence>
<dbReference type="Proteomes" id="UP001186944">
    <property type="component" value="Unassembled WGS sequence"/>
</dbReference>
<dbReference type="AlphaFoldDB" id="A0AA88Y408"/>
<comment type="caution">
    <text evidence="1">The sequence shown here is derived from an EMBL/GenBank/DDBJ whole genome shotgun (WGS) entry which is preliminary data.</text>
</comment>
<dbReference type="EMBL" id="VSWD01000007">
    <property type="protein sequence ID" value="KAK3097181.1"/>
    <property type="molecule type" value="Genomic_DNA"/>
</dbReference>